<dbReference type="Proteomes" id="UP001652504">
    <property type="component" value="Unassembled WGS sequence"/>
</dbReference>
<evidence type="ECO:0000313" key="2">
    <source>
        <dbReference type="EMBL" id="MCV2885497.1"/>
    </source>
</evidence>
<gene>
    <name evidence="2" type="ORF">OE749_12405</name>
</gene>
<accession>A0ABT3AA85</accession>
<evidence type="ECO:0000313" key="3">
    <source>
        <dbReference type="Proteomes" id="UP001652504"/>
    </source>
</evidence>
<dbReference type="RefSeq" id="WP_263712787.1">
    <property type="nucleotide sequence ID" value="NZ_JAOWKX010000006.1"/>
</dbReference>
<keyword evidence="1" id="KW-0472">Membrane</keyword>
<feature type="transmembrane region" description="Helical" evidence="1">
    <location>
        <begin position="71"/>
        <end position="97"/>
    </location>
</feature>
<dbReference type="EMBL" id="JAOWKX010000006">
    <property type="protein sequence ID" value="MCV2885497.1"/>
    <property type="molecule type" value="Genomic_DNA"/>
</dbReference>
<evidence type="ECO:0000256" key="1">
    <source>
        <dbReference type="SAM" id="Phobius"/>
    </source>
</evidence>
<comment type="caution">
    <text evidence="2">The sequence shown here is derived from an EMBL/GenBank/DDBJ whole genome shotgun (WGS) entry which is preliminary data.</text>
</comment>
<protein>
    <submittedName>
        <fullName evidence="2">Uncharacterized protein</fullName>
    </submittedName>
</protein>
<keyword evidence="3" id="KW-1185">Reference proteome</keyword>
<name>A0ABT3AA85_9ALTE</name>
<sequence>MSLPSKTLVNLEFLFLEPPLPVFKSNANKVLPVQISKMTTPIPIEPECLRFTLLPVPLSRNTSDTTRNPNFLYFLFIPLIKFSNSLWAAVPLVAALLKVLPAAS</sequence>
<proteinExistence type="predicted"/>
<keyword evidence="1" id="KW-0812">Transmembrane</keyword>
<reference evidence="2 3" key="1">
    <citation type="submission" date="2022-10" db="EMBL/GenBank/DDBJ databases">
        <title>Aestuariibacter sp. AA17 isolated from Montipora capitata coral fragment.</title>
        <authorList>
            <person name="Emsley S.A."/>
            <person name="Pfannmuller K.M."/>
            <person name="Loughran R.M."/>
            <person name="Shlafstein M."/>
            <person name="Papke E."/>
            <person name="Saw J.H."/>
            <person name="Ushijima B."/>
            <person name="Videau P."/>
        </authorList>
    </citation>
    <scope>NUCLEOTIDE SEQUENCE [LARGE SCALE GENOMIC DNA]</scope>
    <source>
        <strain evidence="2 3">AA17</strain>
    </source>
</reference>
<keyword evidence="1" id="KW-1133">Transmembrane helix</keyword>
<organism evidence="2 3">
    <name type="scientific">Fluctibacter corallii</name>
    <dbReference type="NCBI Taxonomy" id="2984329"/>
    <lineage>
        <taxon>Bacteria</taxon>
        <taxon>Pseudomonadati</taxon>
        <taxon>Pseudomonadota</taxon>
        <taxon>Gammaproteobacteria</taxon>
        <taxon>Alteromonadales</taxon>
        <taxon>Alteromonadaceae</taxon>
        <taxon>Fluctibacter</taxon>
    </lineage>
</organism>